<comment type="subcellular location">
    <subcellularLocation>
        <location evidence="10">Cytoplasm</location>
    </subcellularLocation>
</comment>
<keyword evidence="7 10" id="KW-0862">Zinc</keyword>
<evidence type="ECO:0000256" key="9">
    <source>
        <dbReference type="ARBA" id="ARBA00023134"/>
    </source>
</evidence>
<dbReference type="GO" id="GO:0042274">
    <property type="term" value="P:ribosomal small subunit biogenesis"/>
    <property type="evidence" value="ECO:0007669"/>
    <property type="project" value="UniProtKB-UniRule"/>
</dbReference>
<comment type="similarity">
    <text evidence="10">Belongs to the TRAFAC class YlqF/YawG GTPase family. RsgA subfamily.</text>
</comment>
<evidence type="ECO:0000256" key="3">
    <source>
        <dbReference type="ARBA" id="ARBA00022723"/>
    </source>
</evidence>
<dbReference type="Proteomes" id="UP000027601">
    <property type="component" value="Unassembled WGS sequence"/>
</dbReference>
<dbReference type="GO" id="GO:0005525">
    <property type="term" value="F:GTP binding"/>
    <property type="evidence" value="ECO:0007669"/>
    <property type="project" value="UniProtKB-UniRule"/>
</dbReference>
<dbReference type="SUPFAM" id="SSF50249">
    <property type="entry name" value="Nucleic acid-binding proteins"/>
    <property type="match status" value="1"/>
</dbReference>
<keyword evidence="9 10" id="KW-0342">GTP-binding</keyword>
<evidence type="ECO:0000256" key="10">
    <source>
        <dbReference type="HAMAP-Rule" id="MF_01820"/>
    </source>
</evidence>
<evidence type="ECO:0000256" key="7">
    <source>
        <dbReference type="ARBA" id="ARBA00022833"/>
    </source>
</evidence>
<dbReference type="Pfam" id="PF03193">
    <property type="entry name" value="RsgA_GTPase"/>
    <property type="match status" value="1"/>
</dbReference>
<dbReference type="InterPro" id="IPR027417">
    <property type="entry name" value="P-loop_NTPase"/>
</dbReference>
<gene>
    <name evidence="10" type="primary">rsgA</name>
    <name evidence="14" type="ORF">JCM15093_1590</name>
</gene>
<comment type="caution">
    <text evidence="14">The sequence shown here is derived from an EMBL/GenBank/DDBJ whole genome shotgun (WGS) entry which is preliminary data.</text>
</comment>
<dbReference type="EMBL" id="BAJS01000007">
    <property type="protein sequence ID" value="GAK36424.1"/>
    <property type="molecule type" value="Genomic_DNA"/>
</dbReference>
<dbReference type="GO" id="GO:0046872">
    <property type="term" value="F:metal ion binding"/>
    <property type="evidence" value="ECO:0007669"/>
    <property type="project" value="UniProtKB-KW"/>
</dbReference>
<feature type="binding site" evidence="10">
    <location>
        <begin position="148"/>
        <end position="151"/>
    </location>
    <ligand>
        <name>GTP</name>
        <dbReference type="ChEBI" id="CHEBI:37565"/>
    </ligand>
</feature>
<dbReference type="PANTHER" id="PTHR32120:SF10">
    <property type="entry name" value="SMALL RIBOSOMAL SUBUNIT BIOGENESIS GTPASE RSGA"/>
    <property type="match status" value="1"/>
</dbReference>
<dbReference type="EC" id="3.6.1.-" evidence="10"/>
<dbReference type="Gene3D" id="1.10.40.50">
    <property type="entry name" value="Probable gtpase engc, domain 3"/>
    <property type="match status" value="1"/>
</dbReference>
<feature type="binding site" evidence="10">
    <location>
        <position position="288"/>
    </location>
    <ligand>
        <name>Zn(2+)</name>
        <dbReference type="ChEBI" id="CHEBI:29105"/>
    </ligand>
</feature>
<dbReference type="PROSITE" id="PS50936">
    <property type="entry name" value="ENGC_GTPASE"/>
    <property type="match status" value="1"/>
</dbReference>
<reference evidence="14 15" key="1">
    <citation type="journal article" date="2015" name="Microbes Environ.">
        <title>Distribution and evolution of nitrogen fixation genes in the phylum bacteroidetes.</title>
        <authorList>
            <person name="Inoue J."/>
            <person name="Oshima K."/>
            <person name="Suda W."/>
            <person name="Sakamoto M."/>
            <person name="Iino T."/>
            <person name="Noda S."/>
            <person name="Hongoh Y."/>
            <person name="Hattori M."/>
            <person name="Ohkuma M."/>
        </authorList>
    </citation>
    <scope>NUCLEOTIDE SEQUENCE [LARGE SCALE GENOMIC DNA]</scope>
    <source>
        <strain evidence="14 15">JCM 15093</strain>
    </source>
</reference>
<sequence length="353" mass="39865">MDKLSLYGWNEILFRQKQISDFSNLMHGRVSVTHKTCYEVVSESGNFLCELTGNMLYSRDPVDYPCTGDWVLFQSIDSQKGIIFDMLPRCKALYRLKSGQASQKQAIASHIDKAFIVQSLDEHFNVRRIERFMLQLSEEGILPALILTKTDLGYNADDFESRLRHVSTKIPVFYTSIEMPETIARLREFISLAETVVFVGMSGVGKSTLINALCQQSILATAEISEATGKGRHTSTRREMVLMDSGGVLIDTPGVKLFGVTNDNSDSLSGLLGLNDFARECKYADCQHINEKGCAVIKAVEEGEIDRGVYENYLKLRKEAWHYNASVHEKRKSEKSFSKKLKKDMKLLKSNND</sequence>
<feature type="binding site" evidence="10">
    <location>
        <position position="294"/>
    </location>
    <ligand>
        <name>Zn(2+)</name>
        <dbReference type="ChEBI" id="CHEBI:29105"/>
    </ligand>
</feature>
<dbReference type="AlphaFoldDB" id="A0A069D866"/>
<dbReference type="CDD" id="cd01854">
    <property type="entry name" value="YjeQ_EngC"/>
    <property type="match status" value="1"/>
</dbReference>
<dbReference type="PANTHER" id="PTHR32120">
    <property type="entry name" value="SMALL RIBOSOMAL SUBUNIT BIOGENESIS GTPASE RSGA"/>
    <property type="match status" value="1"/>
</dbReference>
<dbReference type="OrthoDB" id="9809485at2"/>
<protein>
    <recommendedName>
        <fullName evidence="10">Small ribosomal subunit biogenesis GTPase RsgA</fullName>
        <ecNumber evidence="10">3.6.1.-</ecNumber>
    </recommendedName>
</protein>
<feature type="binding site" evidence="10">
    <location>
        <position position="286"/>
    </location>
    <ligand>
        <name>Zn(2+)</name>
        <dbReference type="ChEBI" id="CHEBI:29105"/>
    </ligand>
</feature>
<keyword evidence="8 10" id="KW-0694">RNA-binding</keyword>
<feature type="compositionally biased region" description="Basic and acidic residues" evidence="11">
    <location>
        <begin position="344"/>
        <end position="353"/>
    </location>
</feature>
<evidence type="ECO:0000256" key="2">
    <source>
        <dbReference type="ARBA" id="ARBA00022517"/>
    </source>
</evidence>
<evidence type="ECO:0000256" key="11">
    <source>
        <dbReference type="SAM" id="MobiDB-lite"/>
    </source>
</evidence>
<name>A0A069D866_9BACE</name>
<proteinExistence type="inferred from homology"/>
<dbReference type="InterPro" id="IPR030378">
    <property type="entry name" value="G_CP_dom"/>
</dbReference>
<evidence type="ECO:0000256" key="8">
    <source>
        <dbReference type="ARBA" id="ARBA00022884"/>
    </source>
</evidence>
<dbReference type="Gene3D" id="3.40.50.300">
    <property type="entry name" value="P-loop containing nucleotide triphosphate hydrolases"/>
    <property type="match status" value="1"/>
</dbReference>
<dbReference type="GO" id="GO:0005737">
    <property type="term" value="C:cytoplasm"/>
    <property type="evidence" value="ECO:0007669"/>
    <property type="project" value="UniProtKB-SubCell"/>
</dbReference>
<keyword evidence="5 10" id="KW-0547">Nucleotide-binding</keyword>
<dbReference type="HAMAP" id="MF_01820">
    <property type="entry name" value="GTPase_RsgA"/>
    <property type="match status" value="1"/>
</dbReference>
<evidence type="ECO:0000313" key="14">
    <source>
        <dbReference type="EMBL" id="GAK36424.1"/>
    </source>
</evidence>
<feature type="region of interest" description="Disordered" evidence="11">
    <location>
        <begin position="331"/>
        <end position="353"/>
    </location>
</feature>
<dbReference type="RefSeq" id="WP_024996348.1">
    <property type="nucleotide sequence ID" value="NZ_ATZI01000004.1"/>
</dbReference>
<dbReference type="STRING" id="1121097.GCA_000428125_01624"/>
<evidence type="ECO:0000259" key="12">
    <source>
        <dbReference type="PROSITE" id="PS50936"/>
    </source>
</evidence>
<evidence type="ECO:0000256" key="1">
    <source>
        <dbReference type="ARBA" id="ARBA00022490"/>
    </source>
</evidence>
<comment type="function">
    <text evidence="10">One of several proteins that assist in the late maturation steps of the functional core of the 30S ribosomal subunit. Helps release RbfA from mature subunits. May play a role in the assembly of ribosomal proteins into the subunit. Circularly permuted GTPase that catalyzes slow GTP hydrolysis, GTPase activity is stimulated by the 30S ribosomal subunit.</text>
</comment>
<dbReference type="InterPro" id="IPR010914">
    <property type="entry name" value="RsgA_GTPase_dom"/>
</dbReference>
<dbReference type="GO" id="GO:0003924">
    <property type="term" value="F:GTPase activity"/>
    <property type="evidence" value="ECO:0007669"/>
    <property type="project" value="UniProtKB-UniRule"/>
</dbReference>
<dbReference type="NCBIfam" id="TIGR00157">
    <property type="entry name" value="ribosome small subunit-dependent GTPase A"/>
    <property type="match status" value="1"/>
</dbReference>
<keyword evidence="2 10" id="KW-0690">Ribosome biogenesis</keyword>
<feature type="binding site" evidence="10">
    <location>
        <begin position="200"/>
        <end position="208"/>
    </location>
    <ligand>
        <name>GTP</name>
        <dbReference type="ChEBI" id="CHEBI:37565"/>
    </ligand>
</feature>
<evidence type="ECO:0000256" key="5">
    <source>
        <dbReference type="ARBA" id="ARBA00022741"/>
    </source>
</evidence>
<dbReference type="GO" id="GO:0019843">
    <property type="term" value="F:rRNA binding"/>
    <property type="evidence" value="ECO:0007669"/>
    <property type="project" value="UniProtKB-KW"/>
</dbReference>
<feature type="domain" description="CP-type G" evidence="13">
    <location>
        <begin position="101"/>
        <end position="258"/>
    </location>
</feature>
<keyword evidence="1 10" id="KW-0963">Cytoplasm</keyword>
<dbReference type="SUPFAM" id="SSF52540">
    <property type="entry name" value="P-loop containing nucleoside triphosphate hydrolases"/>
    <property type="match status" value="1"/>
</dbReference>
<evidence type="ECO:0000313" key="15">
    <source>
        <dbReference type="Proteomes" id="UP000027601"/>
    </source>
</evidence>
<keyword evidence="4 10" id="KW-0699">rRNA-binding</keyword>
<evidence type="ECO:0000256" key="4">
    <source>
        <dbReference type="ARBA" id="ARBA00022730"/>
    </source>
</evidence>
<dbReference type="eggNOG" id="COG1162">
    <property type="taxonomic scope" value="Bacteria"/>
</dbReference>
<accession>A0A069D866</accession>
<comment type="cofactor">
    <cofactor evidence="10">
        <name>Zn(2+)</name>
        <dbReference type="ChEBI" id="CHEBI:29105"/>
    </cofactor>
    <text evidence="10">Binds 1 zinc ion per subunit.</text>
</comment>
<dbReference type="InterPro" id="IPR004881">
    <property type="entry name" value="Ribosome_biogen_GTPase_RsgA"/>
</dbReference>
<dbReference type="PROSITE" id="PS51721">
    <property type="entry name" value="G_CP"/>
    <property type="match status" value="1"/>
</dbReference>
<keyword evidence="6 10" id="KW-0378">Hydrolase</keyword>
<keyword evidence="3 10" id="KW-0479">Metal-binding</keyword>
<feature type="domain" description="EngC GTPase" evidence="12">
    <location>
        <begin position="109"/>
        <end position="256"/>
    </location>
</feature>
<evidence type="ECO:0000259" key="13">
    <source>
        <dbReference type="PROSITE" id="PS51721"/>
    </source>
</evidence>
<feature type="binding site" evidence="10">
    <location>
        <position position="281"/>
    </location>
    <ligand>
        <name>Zn(2+)</name>
        <dbReference type="ChEBI" id="CHEBI:29105"/>
    </ligand>
</feature>
<organism evidence="14 15">
    <name type="scientific">Bacteroides graminisolvens DSM 19988 = JCM 15093</name>
    <dbReference type="NCBI Taxonomy" id="1121097"/>
    <lineage>
        <taxon>Bacteria</taxon>
        <taxon>Pseudomonadati</taxon>
        <taxon>Bacteroidota</taxon>
        <taxon>Bacteroidia</taxon>
        <taxon>Bacteroidales</taxon>
        <taxon>Bacteroidaceae</taxon>
        <taxon>Bacteroides</taxon>
    </lineage>
</organism>
<evidence type="ECO:0000256" key="6">
    <source>
        <dbReference type="ARBA" id="ARBA00022801"/>
    </source>
</evidence>
<comment type="subunit">
    <text evidence="10">Monomer. Associates with 30S ribosomal subunit, binds 16S rRNA.</text>
</comment>
<dbReference type="InterPro" id="IPR012340">
    <property type="entry name" value="NA-bd_OB-fold"/>
</dbReference>
<keyword evidence="15" id="KW-1185">Reference proteome</keyword>